<dbReference type="EMBL" id="VIEB01001224">
    <property type="protein sequence ID" value="TQD74060.1"/>
    <property type="molecule type" value="Genomic_DNA"/>
</dbReference>
<accession>A0A540KIR5</accession>
<reference evidence="2 3" key="1">
    <citation type="journal article" date="2019" name="G3 (Bethesda)">
        <title>Sequencing of a Wild Apple (Malus baccata) Genome Unravels the Differences Between Cultivated and Wild Apple Species Regarding Disease Resistance and Cold Tolerance.</title>
        <authorList>
            <person name="Chen X."/>
        </authorList>
    </citation>
    <scope>NUCLEOTIDE SEQUENCE [LARGE SCALE GENOMIC DNA]</scope>
    <source>
        <strain evidence="3">cv. Shandingzi</strain>
        <tissue evidence="2">Leaves</tissue>
    </source>
</reference>
<dbReference type="Proteomes" id="UP000315295">
    <property type="component" value="Unassembled WGS sequence"/>
</dbReference>
<sequence length="113" mass="13035">MLTIFSSLRSQRRQAPENGHHQTTTTTISLSLLFSLNAQLPSFSNLSPSLYNNIDGLNPKRPRNFQMKIRQFLVRLDETWTMDHFPFILRFGFEHARLESPSISRETKSPVSG</sequence>
<evidence type="ECO:0000256" key="1">
    <source>
        <dbReference type="SAM" id="MobiDB-lite"/>
    </source>
</evidence>
<name>A0A540KIR5_MALBA</name>
<keyword evidence="3" id="KW-1185">Reference proteome</keyword>
<organism evidence="2 3">
    <name type="scientific">Malus baccata</name>
    <name type="common">Siberian crab apple</name>
    <name type="synonym">Pyrus baccata</name>
    <dbReference type="NCBI Taxonomy" id="106549"/>
    <lineage>
        <taxon>Eukaryota</taxon>
        <taxon>Viridiplantae</taxon>
        <taxon>Streptophyta</taxon>
        <taxon>Embryophyta</taxon>
        <taxon>Tracheophyta</taxon>
        <taxon>Spermatophyta</taxon>
        <taxon>Magnoliopsida</taxon>
        <taxon>eudicotyledons</taxon>
        <taxon>Gunneridae</taxon>
        <taxon>Pentapetalae</taxon>
        <taxon>rosids</taxon>
        <taxon>fabids</taxon>
        <taxon>Rosales</taxon>
        <taxon>Rosaceae</taxon>
        <taxon>Amygdaloideae</taxon>
        <taxon>Maleae</taxon>
        <taxon>Malus</taxon>
    </lineage>
</organism>
<evidence type="ECO:0000313" key="2">
    <source>
        <dbReference type="EMBL" id="TQD74060.1"/>
    </source>
</evidence>
<feature type="region of interest" description="Disordered" evidence="1">
    <location>
        <begin position="1"/>
        <end position="23"/>
    </location>
</feature>
<protein>
    <submittedName>
        <fullName evidence="2">Uncharacterized protein</fullName>
    </submittedName>
</protein>
<proteinExistence type="predicted"/>
<gene>
    <name evidence="2" type="ORF">C1H46_040416</name>
</gene>
<evidence type="ECO:0000313" key="3">
    <source>
        <dbReference type="Proteomes" id="UP000315295"/>
    </source>
</evidence>
<comment type="caution">
    <text evidence="2">The sequence shown here is derived from an EMBL/GenBank/DDBJ whole genome shotgun (WGS) entry which is preliminary data.</text>
</comment>
<dbReference type="AlphaFoldDB" id="A0A540KIR5"/>